<feature type="region of interest" description="Disordered" evidence="1">
    <location>
        <begin position="25"/>
        <end position="46"/>
    </location>
</feature>
<keyword evidence="2" id="KW-1185">Reference proteome</keyword>
<protein>
    <submittedName>
        <fullName evidence="3">Uncharacterized protein LOC107272252 isoform X1</fullName>
    </submittedName>
</protein>
<dbReference type="AlphaFoldDB" id="A0AAJ7RQL9"/>
<reference evidence="3" key="1">
    <citation type="submission" date="2025-08" db="UniProtKB">
        <authorList>
            <consortium name="RefSeq"/>
        </authorList>
    </citation>
    <scope>IDENTIFICATION</scope>
</reference>
<feature type="compositionally biased region" description="Low complexity" evidence="1">
    <location>
        <begin position="30"/>
        <end position="45"/>
    </location>
</feature>
<sequence length="369" mass="42722">MSRFLDRRCCCSRWSEPILRRHHATHLPPTSEGESSSVQRSRSTSPLLTISQPHVSQLDSQIGCCVCQNRRRKRSSKIHSTTDTKKLNGVRIGLQGMRESLELQLVGTQVEEAMAADRQSALIQHLDLATTALEALIQHVRSLQVSHTAAYRVVDLSHQLILPYSVSTNYSNSTGNGLTMQMQQAEIRKETRLLLLKEVVENCTRSITVSKQLQAVMDEYRMRKEDFSVAARNLKNLLDNTKLSVPQLEKLQRQYETILHEYQQSRRTLDGELPRIVRMYDLFNRKHPLAWDTWRFGYFRRLAALRNNFQKVAEFYNDTEYDKHTGNLFKIIGDNLCQDEAAADHLLCDRLEETQEFCQKCKVNRVEKK</sequence>
<dbReference type="Proteomes" id="UP000694920">
    <property type="component" value="Unplaced"/>
</dbReference>
<dbReference type="Gene3D" id="1.20.1270.60">
    <property type="entry name" value="Arfaptin homology (AH) domain/BAR domain"/>
    <property type="match status" value="1"/>
</dbReference>
<dbReference type="GeneID" id="107272252"/>
<accession>A0AAJ7RQL9</accession>
<dbReference type="InterPro" id="IPR027267">
    <property type="entry name" value="AH/BAR_dom_sf"/>
</dbReference>
<gene>
    <name evidence="3" type="primary">LOC107272252</name>
</gene>
<proteinExistence type="predicted"/>
<organism evidence="2 3">
    <name type="scientific">Cephus cinctus</name>
    <name type="common">Wheat stem sawfly</name>
    <dbReference type="NCBI Taxonomy" id="211228"/>
    <lineage>
        <taxon>Eukaryota</taxon>
        <taxon>Metazoa</taxon>
        <taxon>Ecdysozoa</taxon>
        <taxon>Arthropoda</taxon>
        <taxon>Hexapoda</taxon>
        <taxon>Insecta</taxon>
        <taxon>Pterygota</taxon>
        <taxon>Neoptera</taxon>
        <taxon>Endopterygota</taxon>
        <taxon>Hymenoptera</taxon>
        <taxon>Cephoidea</taxon>
        <taxon>Cephidae</taxon>
        <taxon>Cephus</taxon>
    </lineage>
</organism>
<name>A0AAJ7RQL9_CEPCN</name>
<dbReference type="SUPFAM" id="SSF103657">
    <property type="entry name" value="BAR/IMD domain-like"/>
    <property type="match status" value="1"/>
</dbReference>
<dbReference type="RefSeq" id="XP_024945357.1">
    <property type="nucleotide sequence ID" value="XM_025089589.1"/>
</dbReference>
<evidence type="ECO:0000256" key="1">
    <source>
        <dbReference type="SAM" id="MobiDB-lite"/>
    </source>
</evidence>
<evidence type="ECO:0000313" key="2">
    <source>
        <dbReference type="Proteomes" id="UP000694920"/>
    </source>
</evidence>
<evidence type="ECO:0000313" key="3">
    <source>
        <dbReference type="RefSeq" id="XP_024945357.1"/>
    </source>
</evidence>